<keyword evidence="2" id="KW-1185">Reference proteome</keyword>
<dbReference type="EMBL" id="JBAMMX010000010">
    <property type="protein sequence ID" value="KAK6932271.1"/>
    <property type="molecule type" value="Genomic_DNA"/>
</dbReference>
<protein>
    <submittedName>
        <fullName evidence="1">Uncharacterized protein</fullName>
    </submittedName>
</protein>
<sequence>TTTVVLFTITLSSASRTLHSDSASRALDASSSSTFGLEGIATVHIWGLRYSSGVHCKAYVPEDLDVSYNICIPDCGQPMSNNRCRTIFHHIHKGIRDNAFGFSIQGTCCRIKEEDFRIVLFPARQPSCRVPAKFISDG</sequence>
<gene>
    <name evidence="1" type="ORF">RJ641_001895</name>
</gene>
<name>A0AAN8VLV3_9MAGN</name>
<dbReference type="Proteomes" id="UP001370490">
    <property type="component" value="Unassembled WGS sequence"/>
</dbReference>
<evidence type="ECO:0000313" key="2">
    <source>
        <dbReference type="Proteomes" id="UP001370490"/>
    </source>
</evidence>
<proteinExistence type="predicted"/>
<organism evidence="1 2">
    <name type="scientific">Dillenia turbinata</name>
    <dbReference type="NCBI Taxonomy" id="194707"/>
    <lineage>
        <taxon>Eukaryota</taxon>
        <taxon>Viridiplantae</taxon>
        <taxon>Streptophyta</taxon>
        <taxon>Embryophyta</taxon>
        <taxon>Tracheophyta</taxon>
        <taxon>Spermatophyta</taxon>
        <taxon>Magnoliopsida</taxon>
        <taxon>eudicotyledons</taxon>
        <taxon>Gunneridae</taxon>
        <taxon>Pentapetalae</taxon>
        <taxon>Dilleniales</taxon>
        <taxon>Dilleniaceae</taxon>
        <taxon>Dillenia</taxon>
    </lineage>
</organism>
<reference evidence="1 2" key="1">
    <citation type="submission" date="2023-12" db="EMBL/GenBank/DDBJ databases">
        <title>A high-quality genome assembly for Dillenia turbinata (Dilleniales).</title>
        <authorList>
            <person name="Chanderbali A."/>
        </authorList>
    </citation>
    <scope>NUCLEOTIDE SEQUENCE [LARGE SCALE GENOMIC DNA]</scope>
    <source>
        <strain evidence="1">LSX21</strain>
        <tissue evidence="1">Leaf</tissue>
    </source>
</reference>
<feature type="non-terminal residue" evidence="1">
    <location>
        <position position="1"/>
    </location>
</feature>
<accession>A0AAN8VLV3</accession>
<evidence type="ECO:0000313" key="1">
    <source>
        <dbReference type="EMBL" id="KAK6932271.1"/>
    </source>
</evidence>
<dbReference type="AlphaFoldDB" id="A0AAN8VLV3"/>
<comment type="caution">
    <text evidence="1">The sequence shown here is derived from an EMBL/GenBank/DDBJ whole genome shotgun (WGS) entry which is preliminary data.</text>
</comment>